<reference evidence="1" key="1">
    <citation type="journal article" date="2023" name="IScience">
        <title>Live-bearing cockroach genome reveals convergent evolutionary mechanisms linked to viviparity in insects and beyond.</title>
        <authorList>
            <person name="Fouks B."/>
            <person name="Harrison M.C."/>
            <person name="Mikhailova A.A."/>
            <person name="Marchal E."/>
            <person name="English S."/>
            <person name="Carruthers M."/>
            <person name="Jennings E.C."/>
            <person name="Chiamaka E.L."/>
            <person name="Frigard R.A."/>
            <person name="Pippel M."/>
            <person name="Attardo G.M."/>
            <person name="Benoit J.B."/>
            <person name="Bornberg-Bauer E."/>
            <person name="Tobe S.S."/>
        </authorList>
    </citation>
    <scope>NUCLEOTIDE SEQUENCE</scope>
    <source>
        <strain evidence="1">Stay&amp;Tobe</strain>
    </source>
</reference>
<comment type="caution">
    <text evidence="1">The sequence shown here is derived from an EMBL/GenBank/DDBJ whole genome shotgun (WGS) entry which is preliminary data.</text>
</comment>
<dbReference type="EMBL" id="JASPKZ010007971">
    <property type="protein sequence ID" value="KAJ9581222.1"/>
    <property type="molecule type" value="Genomic_DNA"/>
</dbReference>
<organism evidence="1 2">
    <name type="scientific">Diploptera punctata</name>
    <name type="common">Pacific beetle cockroach</name>
    <dbReference type="NCBI Taxonomy" id="6984"/>
    <lineage>
        <taxon>Eukaryota</taxon>
        <taxon>Metazoa</taxon>
        <taxon>Ecdysozoa</taxon>
        <taxon>Arthropoda</taxon>
        <taxon>Hexapoda</taxon>
        <taxon>Insecta</taxon>
        <taxon>Pterygota</taxon>
        <taxon>Neoptera</taxon>
        <taxon>Polyneoptera</taxon>
        <taxon>Dictyoptera</taxon>
        <taxon>Blattodea</taxon>
        <taxon>Blaberoidea</taxon>
        <taxon>Blaberidae</taxon>
        <taxon>Diplopterinae</taxon>
        <taxon>Diploptera</taxon>
    </lineage>
</organism>
<evidence type="ECO:0000313" key="1">
    <source>
        <dbReference type="EMBL" id="KAJ9581222.1"/>
    </source>
</evidence>
<keyword evidence="2" id="KW-1185">Reference proteome</keyword>
<feature type="non-terminal residue" evidence="1">
    <location>
        <position position="1"/>
    </location>
</feature>
<dbReference type="Proteomes" id="UP001233999">
    <property type="component" value="Unassembled WGS sequence"/>
</dbReference>
<reference evidence="1" key="2">
    <citation type="submission" date="2023-05" db="EMBL/GenBank/DDBJ databases">
        <authorList>
            <person name="Fouks B."/>
        </authorList>
    </citation>
    <scope>NUCLEOTIDE SEQUENCE</scope>
    <source>
        <strain evidence="1">Stay&amp;Tobe</strain>
        <tissue evidence="1">Testes</tissue>
    </source>
</reference>
<proteinExistence type="predicted"/>
<sequence>MSSEDMENDIQKIDIKEEITTNLSLNCNKINIIDEIACLKSLKKSHVLCYSTSTRIEGVSRVQTQLRPLTPTLNPFESLSGCLYLSISNIEFWNLISCLMI</sequence>
<protein>
    <submittedName>
        <fullName evidence="1">Uncharacterized protein</fullName>
    </submittedName>
</protein>
<gene>
    <name evidence="1" type="ORF">L9F63_023599</name>
</gene>
<name>A0AAD7ZJG3_DIPPU</name>
<dbReference type="AlphaFoldDB" id="A0AAD7ZJG3"/>
<evidence type="ECO:0000313" key="2">
    <source>
        <dbReference type="Proteomes" id="UP001233999"/>
    </source>
</evidence>
<accession>A0AAD7ZJG3</accession>